<dbReference type="OrthoDB" id="2430529at2759"/>
<dbReference type="AlphaFoldDB" id="A0A397JB08"/>
<dbReference type="EMBL" id="PQFF01000061">
    <property type="protein sequence ID" value="RHZ85519.1"/>
    <property type="molecule type" value="Genomic_DNA"/>
</dbReference>
<protein>
    <submittedName>
        <fullName evidence="2">Uncharacterized protein</fullName>
    </submittedName>
</protein>
<dbReference type="Proteomes" id="UP000266861">
    <property type="component" value="Unassembled WGS sequence"/>
</dbReference>
<proteinExistence type="predicted"/>
<feature type="region of interest" description="Disordered" evidence="1">
    <location>
        <begin position="286"/>
        <end position="323"/>
    </location>
</feature>
<evidence type="ECO:0000256" key="1">
    <source>
        <dbReference type="SAM" id="MobiDB-lite"/>
    </source>
</evidence>
<accession>A0A397JB08</accession>
<evidence type="ECO:0000313" key="2">
    <source>
        <dbReference type="EMBL" id="RHZ85519.1"/>
    </source>
</evidence>
<feature type="region of interest" description="Disordered" evidence="1">
    <location>
        <begin position="1"/>
        <end position="23"/>
    </location>
</feature>
<organism evidence="2 3">
    <name type="scientific">Diversispora epigaea</name>
    <dbReference type="NCBI Taxonomy" id="1348612"/>
    <lineage>
        <taxon>Eukaryota</taxon>
        <taxon>Fungi</taxon>
        <taxon>Fungi incertae sedis</taxon>
        <taxon>Mucoromycota</taxon>
        <taxon>Glomeromycotina</taxon>
        <taxon>Glomeromycetes</taxon>
        <taxon>Diversisporales</taxon>
        <taxon>Diversisporaceae</taxon>
        <taxon>Diversispora</taxon>
    </lineage>
</organism>
<name>A0A397JB08_9GLOM</name>
<reference evidence="2 3" key="1">
    <citation type="submission" date="2018-08" db="EMBL/GenBank/DDBJ databases">
        <title>Genome and evolution of the arbuscular mycorrhizal fungus Diversispora epigaea (formerly Glomus versiforme) and its bacterial endosymbionts.</title>
        <authorList>
            <person name="Sun X."/>
            <person name="Fei Z."/>
            <person name="Harrison M."/>
        </authorList>
    </citation>
    <scope>NUCLEOTIDE SEQUENCE [LARGE SCALE GENOMIC DNA]</scope>
    <source>
        <strain evidence="2 3">IT104</strain>
    </source>
</reference>
<feature type="compositionally biased region" description="Acidic residues" evidence="1">
    <location>
        <begin position="297"/>
        <end position="315"/>
    </location>
</feature>
<sequence length="323" mass="37676">MKLDDDELPRHRNPSISSVSTTSYSSSLIENERKLEEIIATQNKTAEILEKLSESIINLSNEIKKLSTSQTPQINTEQIENPISEDLKKIIRDQIRRNLFVKDKYPNDIKTEKFCRDILMKAFSSNSTYSDRTKWDILWCNLRSHALEIIRILRGNTVKSIKHQFNVVFKNRAKILTASNHDSLKLWKSDLCTQHALYFLKTIKSDDERTYLNIITLNVFNFDKGGLRGTNIQFTWAVLRYILGKEYSSSTMEEKSIKKLMNEYTETNTEDYFSPKQGENDIYHEENNAVQEGNDVFQEENNVDSQDENNNDENENSIYTNDN</sequence>
<gene>
    <name evidence="2" type="ORF">Glove_64g30</name>
</gene>
<comment type="caution">
    <text evidence="2">The sequence shown here is derived from an EMBL/GenBank/DDBJ whole genome shotgun (WGS) entry which is preliminary data.</text>
</comment>
<keyword evidence="3" id="KW-1185">Reference proteome</keyword>
<evidence type="ECO:0000313" key="3">
    <source>
        <dbReference type="Proteomes" id="UP000266861"/>
    </source>
</evidence>